<feature type="transmembrane region" description="Helical" evidence="2">
    <location>
        <begin position="304"/>
        <end position="319"/>
    </location>
</feature>
<keyword evidence="2" id="KW-1133">Transmembrane helix</keyword>
<feature type="transmembrane region" description="Helical" evidence="2">
    <location>
        <begin position="12"/>
        <end position="31"/>
    </location>
</feature>
<sequence>MTRNRLRKKLPLLATLTAIALVAAAYIFGLASIQSRMYAFYDFEDLIQPRLIDATIVGWLLFFCSSIGSFLNVVAWRMPRGEGIGGHSHCPRCANTLKIQDNVPVLGWISLAGRCRFCSLPISRRYPIVEALVGVSLTLIGITQLYSLSLPAQFVHWHGGPLWTPRVSPQLLAILTYHTVAVSTLWAMALIRIDGTRLPTRLIVFAGIVVVAAMLAYPTVMVVPWQATRPLYWVPEGLHVDAIMRVATALVAAALFGRVLAKGLCPTADLKLDPLGGGTRRLVDLIAMLSIPAIVIGWQSMPALVIGAAILSWLLRPLLRWIPINDGPKGQIADRGAMESFAFALPFALTLHLVFWRVLWETPYWPSDQSSRNVIIVAALLVLVVPWFVRDRTAATAVASSVAVAEDRVGEAEIAAEGSTDELPEHHGDGESDQRDQGRDHTPGA</sequence>
<keyword evidence="2" id="KW-0812">Transmembrane</keyword>
<accession>A0A518HM88</accession>
<feature type="transmembrane region" description="Helical" evidence="2">
    <location>
        <begin position="51"/>
        <end position="74"/>
    </location>
</feature>
<evidence type="ECO:0000259" key="3">
    <source>
        <dbReference type="Pfam" id="PF06750"/>
    </source>
</evidence>
<dbReference type="Proteomes" id="UP000319004">
    <property type="component" value="Chromosome"/>
</dbReference>
<dbReference type="InterPro" id="IPR050882">
    <property type="entry name" value="Prepilin_peptidase/N-MTase"/>
</dbReference>
<dbReference type="Pfam" id="PF06750">
    <property type="entry name" value="A24_N_bact"/>
    <property type="match status" value="1"/>
</dbReference>
<dbReference type="PANTHER" id="PTHR30487:SF0">
    <property type="entry name" value="PREPILIN LEADER PEPTIDASE_N-METHYLTRANSFERASE-RELATED"/>
    <property type="match status" value="1"/>
</dbReference>
<evidence type="ECO:0000313" key="4">
    <source>
        <dbReference type="EMBL" id="QDV41972.1"/>
    </source>
</evidence>
<dbReference type="InterPro" id="IPR010627">
    <property type="entry name" value="Prepilin_pept_A24_N"/>
</dbReference>
<dbReference type="AlphaFoldDB" id="A0A518HM88"/>
<evidence type="ECO:0000256" key="1">
    <source>
        <dbReference type="SAM" id="MobiDB-lite"/>
    </source>
</evidence>
<evidence type="ECO:0000256" key="2">
    <source>
        <dbReference type="SAM" id="Phobius"/>
    </source>
</evidence>
<feature type="transmembrane region" description="Helical" evidence="2">
    <location>
        <begin position="371"/>
        <end position="389"/>
    </location>
</feature>
<proteinExistence type="predicted"/>
<dbReference type="RefSeq" id="WP_197455878.1">
    <property type="nucleotide sequence ID" value="NZ_CP037423.1"/>
</dbReference>
<feature type="domain" description="Prepilin peptidase A24 N-terminal" evidence="3">
    <location>
        <begin position="63"/>
        <end position="140"/>
    </location>
</feature>
<keyword evidence="5" id="KW-1185">Reference proteome</keyword>
<name>A0A518HM88_9BACT</name>
<feature type="transmembrane region" description="Helical" evidence="2">
    <location>
        <begin position="340"/>
        <end position="359"/>
    </location>
</feature>
<dbReference type="KEGG" id="snep:Enr13x_18150"/>
<feature type="compositionally biased region" description="Basic and acidic residues" evidence="1">
    <location>
        <begin position="423"/>
        <end position="445"/>
    </location>
</feature>
<protein>
    <submittedName>
        <fullName evidence="4">Leader peptidase PppA</fullName>
    </submittedName>
</protein>
<gene>
    <name evidence="4" type="primary">pppA</name>
    <name evidence="4" type="ORF">Enr13x_18150</name>
</gene>
<dbReference type="GO" id="GO:0006465">
    <property type="term" value="P:signal peptide processing"/>
    <property type="evidence" value="ECO:0007669"/>
    <property type="project" value="TreeGrafter"/>
</dbReference>
<dbReference type="PANTHER" id="PTHR30487">
    <property type="entry name" value="TYPE 4 PREPILIN-LIKE PROTEINS LEADER PEPTIDE-PROCESSING ENZYME"/>
    <property type="match status" value="1"/>
</dbReference>
<evidence type="ECO:0000313" key="5">
    <source>
        <dbReference type="Proteomes" id="UP000319004"/>
    </source>
</evidence>
<keyword evidence="2" id="KW-0472">Membrane</keyword>
<dbReference type="GO" id="GO:0004190">
    <property type="term" value="F:aspartic-type endopeptidase activity"/>
    <property type="evidence" value="ECO:0007669"/>
    <property type="project" value="TreeGrafter"/>
</dbReference>
<dbReference type="EMBL" id="CP037423">
    <property type="protein sequence ID" value="QDV41972.1"/>
    <property type="molecule type" value="Genomic_DNA"/>
</dbReference>
<reference evidence="4 5" key="1">
    <citation type="submission" date="2019-03" db="EMBL/GenBank/DDBJ databases">
        <title>Deep-cultivation of Planctomycetes and their phenomic and genomic characterization uncovers novel biology.</title>
        <authorList>
            <person name="Wiegand S."/>
            <person name="Jogler M."/>
            <person name="Boedeker C."/>
            <person name="Pinto D."/>
            <person name="Vollmers J."/>
            <person name="Rivas-Marin E."/>
            <person name="Kohn T."/>
            <person name="Peeters S.H."/>
            <person name="Heuer A."/>
            <person name="Rast P."/>
            <person name="Oberbeckmann S."/>
            <person name="Bunk B."/>
            <person name="Jeske O."/>
            <person name="Meyerdierks A."/>
            <person name="Storesund J.E."/>
            <person name="Kallscheuer N."/>
            <person name="Luecker S."/>
            <person name="Lage O.M."/>
            <person name="Pohl T."/>
            <person name="Merkel B.J."/>
            <person name="Hornburger P."/>
            <person name="Mueller R.-W."/>
            <person name="Bruemmer F."/>
            <person name="Labrenz M."/>
            <person name="Spormann A.M."/>
            <person name="Op den Camp H."/>
            <person name="Overmann J."/>
            <person name="Amann R."/>
            <person name="Jetten M.S.M."/>
            <person name="Mascher T."/>
            <person name="Medema M.H."/>
            <person name="Devos D.P."/>
            <person name="Kaster A.-K."/>
            <person name="Ovreas L."/>
            <person name="Rohde M."/>
            <person name="Galperin M.Y."/>
            <person name="Jogler C."/>
        </authorList>
    </citation>
    <scope>NUCLEOTIDE SEQUENCE [LARGE SCALE GENOMIC DNA]</scope>
    <source>
        <strain evidence="4 5">Enr13</strain>
    </source>
</reference>
<organism evidence="4 5">
    <name type="scientific">Stieleria neptunia</name>
    <dbReference type="NCBI Taxonomy" id="2527979"/>
    <lineage>
        <taxon>Bacteria</taxon>
        <taxon>Pseudomonadati</taxon>
        <taxon>Planctomycetota</taxon>
        <taxon>Planctomycetia</taxon>
        <taxon>Pirellulales</taxon>
        <taxon>Pirellulaceae</taxon>
        <taxon>Stieleria</taxon>
    </lineage>
</organism>
<feature type="transmembrane region" description="Helical" evidence="2">
    <location>
        <begin position="126"/>
        <end position="147"/>
    </location>
</feature>
<feature type="transmembrane region" description="Helical" evidence="2">
    <location>
        <begin position="167"/>
        <end position="190"/>
    </location>
</feature>
<feature type="region of interest" description="Disordered" evidence="1">
    <location>
        <begin position="413"/>
        <end position="445"/>
    </location>
</feature>
<feature type="transmembrane region" description="Helical" evidence="2">
    <location>
        <begin position="202"/>
        <end position="222"/>
    </location>
</feature>
<dbReference type="GO" id="GO:0005886">
    <property type="term" value="C:plasma membrane"/>
    <property type="evidence" value="ECO:0007669"/>
    <property type="project" value="TreeGrafter"/>
</dbReference>